<keyword evidence="6" id="KW-0566">Pantothenate biosynthesis</keyword>
<proteinExistence type="inferred from homology"/>
<dbReference type="KEGG" id="qsa:O6P43_016835"/>
<dbReference type="NCBIfam" id="TIGR00125">
    <property type="entry name" value="cyt_tran_rel"/>
    <property type="match status" value="1"/>
</dbReference>
<comment type="caution">
    <text evidence="12">The sequence shown here is derived from an EMBL/GenBank/DDBJ whole genome shotgun (WGS) entry which is preliminary data.</text>
</comment>
<dbReference type="InterPro" id="IPR042176">
    <property type="entry name" value="Pantoate_ligase_C"/>
</dbReference>
<dbReference type="InterPro" id="IPR004821">
    <property type="entry name" value="Cyt_trans-like"/>
</dbReference>
<evidence type="ECO:0000256" key="10">
    <source>
        <dbReference type="ARBA" id="ARBA00032806"/>
    </source>
</evidence>
<name>A0AAD7PNV3_QUISA</name>
<dbReference type="PANTHER" id="PTHR21299:SF1">
    <property type="entry name" value="PANTOATE--BETA-ALANINE LIGASE"/>
    <property type="match status" value="1"/>
</dbReference>
<dbReference type="InterPro" id="IPR003721">
    <property type="entry name" value="Pantoate_ligase"/>
</dbReference>
<dbReference type="GO" id="GO:0005524">
    <property type="term" value="F:ATP binding"/>
    <property type="evidence" value="ECO:0007669"/>
    <property type="project" value="UniProtKB-KW"/>
</dbReference>
<evidence type="ECO:0000256" key="5">
    <source>
        <dbReference type="ARBA" id="ARBA00022598"/>
    </source>
</evidence>
<keyword evidence="7" id="KW-0547">Nucleotide-binding</keyword>
<dbReference type="GO" id="GO:0015940">
    <property type="term" value="P:pantothenate biosynthetic process"/>
    <property type="evidence" value="ECO:0007669"/>
    <property type="project" value="UniProtKB-KW"/>
</dbReference>
<dbReference type="GO" id="GO:0005829">
    <property type="term" value="C:cytosol"/>
    <property type="evidence" value="ECO:0007669"/>
    <property type="project" value="TreeGrafter"/>
</dbReference>
<evidence type="ECO:0000313" key="12">
    <source>
        <dbReference type="EMBL" id="KAJ7961500.1"/>
    </source>
</evidence>
<dbReference type="Gene3D" id="3.40.50.620">
    <property type="entry name" value="HUPs"/>
    <property type="match status" value="1"/>
</dbReference>
<accession>A0AAD7PNV3</accession>
<dbReference type="CDD" id="cd00560">
    <property type="entry name" value="PanC"/>
    <property type="match status" value="1"/>
</dbReference>
<dbReference type="EC" id="6.3.2.1" evidence="3"/>
<evidence type="ECO:0000256" key="2">
    <source>
        <dbReference type="ARBA" id="ARBA00009256"/>
    </source>
</evidence>
<dbReference type="GO" id="GO:0004592">
    <property type="term" value="F:pantoate-beta-alanine ligase activity"/>
    <property type="evidence" value="ECO:0007669"/>
    <property type="project" value="UniProtKB-EC"/>
</dbReference>
<reference evidence="12" key="1">
    <citation type="journal article" date="2023" name="Science">
        <title>Elucidation of the pathway for biosynthesis of saponin adjuvants from the soapbark tree.</title>
        <authorList>
            <person name="Reed J."/>
            <person name="Orme A."/>
            <person name="El-Demerdash A."/>
            <person name="Owen C."/>
            <person name="Martin L.B.B."/>
            <person name="Misra R.C."/>
            <person name="Kikuchi S."/>
            <person name="Rejzek M."/>
            <person name="Martin A.C."/>
            <person name="Harkess A."/>
            <person name="Leebens-Mack J."/>
            <person name="Louveau T."/>
            <person name="Stephenson M.J."/>
            <person name="Osbourn A."/>
        </authorList>
    </citation>
    <scope>NUCLEOTIDE SEQUENCE</scope>
    <source>
        <strain evidence="12">S10</strain>
    </source>
</reference>
<comment type="similarity">
    <text evidence="2">Belongs to the pantothenate synthetase family.</text>
</comment>
<comment type="pathway">
    <text evidence="1">Cofactor biosynthesis; (R)-pantothenate biosynthesis; (R)-pantothenate from (R)-pantoate and beta-alanine: step 1/1.</text>
</comment>
<evidence type="ECO:0000256" key="3">
    <source>
        <dbReference type="ARBA" id="ARBA00012219"/>
    </source>
</evidence>
<evidence type="ECO:0000313" key="13">
    <source>
        <dbReference type="Proteomes" id="UP001163823"/>
    </source>
</evidence>
<keyword evidence="8" id="KW-0067">ATP-binding</keyword>
<dbReference type="Proteomes" id="UP001163823">
    <property type="component" value="Chromosome 7"/>
</dbReference>
<evidence type="ECO:0000256" key="4">
    <source>
        <dbReference type="ARBA" id="ARBA00015647"/>
    </source>
</evidence>
<sequence>MAAKEPLVITDKDQMRNWSRAMRSQGKAIGFVPTMGYLHQGHLSLIREAHEHADLIVVSIYINPGQFSPTEDLSTYPSDFDGDIQKLMAFPGGVDVVFHPHNLYDYGINSVMNNYQKLQLGNQRSQSQVLNPGLPHKTNSKNCNVKEEENGAVSCEEEKGIGHETWVRVEKLEKGLCGKSRPIFFRGVATIVTKLFNIVEPDIAMFGKKDYQQWRIIQRMYNRLQEESKKHAWEGPRSRFIYKVIGSEVVRDDDGLAMSSRNVHLSREERKKALSINRSLLRAKSAAEKGEIDCGKLRDLVIQAVNEAGGRIDYAEQIVDQESLEAVEQINAPVVFCLAAWFGKVRLIDNMEIDG</sequence>
<gene>
    <name evidence="12" type="ORF">O6P43_016835</name>
</gene>
<protein>
    <recommendedName>
        <fullName evidence="4">Pantoate--beta-alanine ligase</fullName>
        <ecNumber evidence="3">6.3.2.1</ecNumber>
    </recommendedName>
    <alternativeName>
        <fullName evidence="10">Pantoate-activating enzyme</fullName>
    </alternativeName>
    <alternativeName>
        <fullName evidence="9">Pantothenate synthetase</fullName>
    </alternativeName>
</protein>
<evidence type="ECO:0000256" key="8">
    <source>
        <dbReference type="ARBA" id="ARBA00022840"/>
    </source>
</evidence>
<dbReference type="EMBL" id="JARAOO010000007">
    <property type="protein sequence ID" value="KAJ7961500.1"/>
    <property type="molecule type" value="Genomic_DNA"/>
</dbReference>
<dbReference type="AlphaFoldDB" id="A0AAD7PNV3"/>
<dbReference type="FunFam" id="3.30.1300.10:FF:000001">
    <property type="entry name" value="Pantothenate synthetase"/>
    <property type="match status" value="1"/>
</dbReference>
<dbReference type="PANTHER" id="PTHR21299">
    <property type="entry name" value="CYTIDYLATE KINASE/PANTOATE-BETA-ALANINE LIGASE"/>
    <property type="match status" value="1"/>
</dbReference>
<dbReference type="Gene3D" id="3.30.1300.10">
    <property type="entry name" value="Pantoate-beta-alanine ligase, C-terminal domain"/>
    <property type="match status" value="1"/>
</dbReference>
<evidence type="ECO:0000256" key="1">
    <source>
        <dbReference type="ARBA" id="ARBA00004990"/>
    </source>
</evidence>
<evidence type="ECO:0000256" key="6">
    <source>
        <dbReference type="ARBA" id="ARBA00022655"/>
    </source>
</evidence>
<keyword evidence="5 12" id="KW-0436">Ligase</keyword>
<dbReference type="InterPro" id="IPR014729">
    <property type="entry name" value="Rossmann-like_a/b/a_fold"/>
</dbReference>
<dbReference type="Pfam" id="PF02569">
    <property type="entry name" value="Pantoate_ligase"/>
    <property type="match status" value="1"/>
</dbReference>
<organism evidence="12 13">
    <name type="scientific">Quillaja saponaria</name>
    <name type="common">Soap bark tree</name>
    <dbReference type="NCBI Taxonomy" id="32244"/>
    <lineage>
        <taxon>Eukaryota</taxon>
        <taxon>Viridiplantae</taxon>
        <taxon>Streptophyta</taxon>
        <taxon>Embryophyta</taxon>
        <taxon>Tracheophyta</taxon>
        <taxon>Spermatophyta</taxon>
        <taxon>Magnoliopsida</taxon>
        <taxon>eudicotyledons</taxon>
        <taxon>Gunneridae</taxon>
        <taxon>Pentapetalae</taxon>
        <taxon>rosids</taxon>
        <taxon>fabids</taxon>
        <taxon>Fabales</taxon>
        <taxon>Quillajaceae</taxon>
        <taxon>Quillaja</taxon>
    </lineage>
</organism>
<keyword evidence="13" id="KW-1185">Reference proteome</keyword>
<comment type="catalytic activity">
    <reaction evidence="11">
        <text>(R)-pantoate + beta-alanine + ATP = (R)-pantothenate + AMP + diphosphate + H(+)</text>
        <dbReference type="Rhea" id="RHEA:10912"/>
        <dbReference type="ChEBI" id="CHEBI:15378"/>
        <dbReference type="ChEBI" id="CHEBI:15980"/>
        <dbReference type="ChEBI" id="CHEBI:29032"/>
        <dbReference type="ChEBI" id="CHEBI:30616"/>
        <dbReference type="ChEBI" id="CHEBI:33019"/>
        <dbReference type="ChEBI" id="CHEBI:57966"/>
        <dbReference type="ChEBI" id="CHEBI:456215"/>
        <dbReference type="EC" id="6.3.2.1"/>
    </reaction>
</comment>
<evidence type="ECO:0000256" key="11">
    <source>
        <dbReference type="ARBA" id="ARBA00048258"/>
    </source>
</evidence>
<dbReference type="HAMAP" id="MF_00158">
    <property type="entry name" value="PanC"/>
    <property type="match status" value="1"/>
</dbReference>
<evidence type="ECO:0000256" key="9">
    <source>
        <dbReference type="ARBA" id="ARBA00029902"/>
    </source>
</evidence>
<dbReference type="SUPFAM" id="SSF52374">
    <property type="entry name" value="Nucleotidylyl transferase"/>
    <property type="match status" value="2"/>
</dbReference>
<evidence type="ECO:0000256" key="7">
    <source>
        <dbReference type="ARBA" id="ARBA00022741"/>
    </source>
</evidence>